<evidence type="ECO:0000313" key="3">
    <source>
        <dbReference type="Proteomes" id="UP000683310"/>
    </source>
</evidence>
<reference evidence="2 3" key="1">
    <citation type="submission" date="2021-04" db="EMBL/GenBank/DDBJ databases">
        <title>Nocardia tengchongensis.</title>
        <authorList>
            <person name="Zhuang k."/>
            <person name="Ran Y."/>
            <person name="Li W."/>
        </authorList>
    </citation>
    <scope>NUCLEOTIDE SEQUENCE [LARGE SCALE GENOMIC DNA]</scope>
    <source>
        <strain evidence="2 3">CFH S0057</strain>
    </source>
</reference>
<feature type="domain" description="HTH marR-type" evidence="1">
    <location>
        <begin position="18"/>
        <end position="154"/>
    </location>
</feature>
<dbReference type="EMBL" id="CP074371">
    <property type="protein sequence ID" value="QVI22374.1"/>
    <property type="molecule type" value="Genomic_DNA"/>
</dbReference>
<dbReference type="SMART" id="SM00347">
    <property type="entry name" value="HTH_MARR"/>
    <property type="match status" value="1"/>
</dbReference>
<dbReference type="Pfam" id="PF12802">
    <property type="entry name" value="MarR_2"/>
    <property type="match status" value="1"/>
</dbReference>
<accession>A0ABX8CU31</accession>
<dbReference type="InterPro" id="IPR039422">
    <property type="entry name" value="MarR/SlyA-like"/>
</dbReference>
<organism evidence="2 3">
    <name type="scientific">Nocardia tengchongensis</name>
    <dbReference type="NCBI Taxonomy" id="2055889"/>
    <lineage>
        <taxon>Bacteria</taxon>
        <taxon>Bacillati</taxon>
        <taxon>Actinomycetota</taxon>
        <taxon>Actinomycetes</taxon>
        <taxon>Mycobacteriales</taxon>
        <taxon>Nocardiaceae</taxon>
        <taxon>Nocardia</taxon>
    </lineage>
</organism>
<name>A0ABX8CU31_9NOCA</name>
<dbReference type="InterPro" id="IPR036390">
    <property type="entry name" value="WH_DNA-bd_sf"/>
</dbReference>
<dbReference type="InterPro" id="IPR000835">
    <property type="entry name" value="HTH_MarR-typ"/>
</dbReference>
<sequence>MAWALLYAVRVTDADPKNSPLFESAAFLLGQLGSHSAYRFDQLLAPLGIKPPQYGTLRLLEANDGRTQQQLCDMLGIHRNVMVSLIDALEKRGLVERRRHPADRRAHAVHLLPAGREAIARAAELADRLNAELLAPLEPEDRPRMLAMLQRIAIGTGLTPGVHPGLTLDPGAMPMYDPGHS</sequence>
<protein>
    <submittedName>
        <fullName evidence="2">Winged helix-turn-helix transcriptional regulator</fullName>
    </submittedName>
</protein>
<keyword evidence="3" id="KW-1185">Reference proteome</keyword>
<dbReference type="SUPFAM" id="SSF46785">
    <property type="entry name" value="Winged helix' DNA-binding domain"/>
    <property type="match status" value="1"/>
</dbReference>
<proteinExistence type="predicted"/>
<dbReference type="PANTHER" id="PTHR33164:SF89">
    <property type="entry name" value="MARR FAMILY REGULATORY PROTEIN"/>
    <property type="match status" value="1"/>
</dbReference>
<dbReference type="PROSITE" id="PS50995">
    <property type="entry name" value="HTH_MARR_2"/>
    <property type="match status" value="1"/>
</dbReference>
<evidence type="ECO:0000259" key="1">
    <source>
        <dbReference type="PROSITE" id="PS50995"/>
    </source>
</evidence>
<dbReference type="Proteomes" id="UP000683310">
    <property type="component" value="Chromosome"/>
</dbReference>
<dbReference type="PRINTS" id="PR00598">
    <property type="entry name" value="HTHMARR"/>
</dbReference>
<dbReference type="InterPro" id="IPR036388">
    <property type="entry name" value="WH-like_DNA-bd_sf"/>
</dbReference>
<evidence type="ECO:0000313" key="2">
    <source>
        <dbReference type="EMBL" id="QVI22374.1"/>
    </source>
</evidence>
<dbReference type="PANTHER" id="PTHR33164">
    <property type="entry name" value="TRANSCRIPTIONAL REGULATOR, MARR FAMILY"/>
    <property type="match status" value="1"/>
</dbReference>
<dbReference type="Gene3D" id="1.10.10.10">
    <property type="entry name" value="Winged helix-like DNA-binding domain superfamily/Winged helix DNA-binding domain"/>
    <property type="match status" value="1"/>
</dbReference>
<gene>
    <name evidence="2" type="ORF">KHQ06_04590</name>
</gene>